<dbReference type="Pfam" id="PF01713">
    <property type="entry name" value="Smr"/>
    <property type="match status" value="1"/>
</dbReference>
<keyword evidence="4" id="KW-1185">Reference proteome</keyword>
<dbReference type="Gene3D" id="3.30.1370.110">
    <property type="match status" value="1"/>
</dbReference>
<protein>
    <submittedName>
        <fullName evidence="3">DNA-nicking endonuclease, Smr domain</fullName>
    </submittedName>
</protein>
<evidence type="ECO:0000313" key="4">
    <source>
        <dbReference type="Proteomes" id="UP000199377"/>
    </source>
</evidence>
<evidence type="ECO:0000313" key="3">
    <source>
        <dbReference type="EMBL" id="SFI13131.1"/>
    </source>
</evidence>
<keyword evidence="3" id="KW-0378">Hydrolase</keyword>
<dbReference type="PANTHER" id="PTHR35562:SF2">
    <property type="entry name" value="DNA ENDONUCLEASE SMRA-RELATED"/>
    <property type="match status" value="1"/>
</dbReference>
<sequence length="210" mass="22627">MGLWRAAMRDATPLEGRDRAPGDLPTETSPAAMAAGKVRPADPSEGRSEAPPPDPAPLPAPPPRTVLRPVGRPRPQTTATFHPPALDTFDPAAGLDRRTADRLKRGRRPPEARLDLHGMTADRAHASLSSFIRSTRAQGLRCVLVVTGKGGRKPVEDAPFMPERTGVLRHAVPLWLGQAPLAHMIVGIYPAHRSHGGEGALYVYLRKIRG</sequence>
<keyword evidence="3" id="KW-0540">Nuclease</keyword>
<name>A0A1I3FQD5_9RHOB</name>
<dbReference type="PANTHER" id="PTHR35562">
    <property type="entry name" value="DNA ENDONUCLEASE SMRA-RELATED"/>
    <property type="match status" value="1"/>
</dbReference>
<dbReference type="RefSeq" id="WP_218161000.1">
    <property type="nucleotide sequence ID" value="NZ_FOQH01000004.1"/>
</dbReference>
<feature type="region of interest" description="Disordered" evidence="1">
    <location>
        <begin position="1"/>
        <end position="92"/>
    </location>
</feature>
<accession>A0A1I3FQD5</accession>
<dbReference type="GO" id="GO:0004519">
    <property type="term" value="F:endonuclease activity"/>
    <property type="evidence" value="ECO:0007669"/>
    <property type="project" value="UniProtKB-KW"/>
</dbReference>
<reference evidence="3 4" key="1">
    <citation type="submission" date="2016-10" db="EMBL/GenBank/DDBJ databases">
        <authorList>
            <person name="de Groot N.N."/>
        </authorList>
    </citation>
    <scope>NUCLEOTIDE SEQUENCE [LARGE SCALE GENOMIC DNA]</scope>
    <source>
        <strain evidence="3 4">CGMCC 1.11030</strain>
    </source>
</reference>
<dbReference type="PROSITE" id="PS50828">
    <property type="entry name" value="SMR"/>
    <property type="match status" value="1"/>
</dbReference>
<dbReference type="InterPro" id="IPR036063">
    <property type="entry name" value="Smr_dom_sf"/>
</dbReference>
<feature type="compositionally biased region" description="Pro residues" evidence="1">
    <location>
        <begin position="50"/>
        <end position="64"/>
    </location>
</feature>
<dbReference type="SMART" id="SM00463">
    <property type="entry name" value="SMR"/>
    <property type="match status" value="1"/>
</dbReference>
<dbReference type="AlphaFoldDB" id="A0A1I3FQD5"/>
<proteinExistence type="predicted"/>
<evidence type="ECO:0000256" key="1">
    <source>
        <dbReference type="SAM" id="MobiDB-lite"/>
    </source>
</evidence>
<dbReference type="SUPFAM" id="SSF160443">
    <property type="entry name" value="SMR domain-like"/>
    <property type="match status" value="1"/>
</dbReference>
<evidence type="ECO:0000259" key="2">
    <source>
        <dbReference type="PROSITE" id="PS50828"/>
    </source>
</evidence>
<feature type="domain" description="Smr" evidence="2">
    <location>
        <begin position="114"/>
        <end position="206"/>
    </location>
</feature>
<feature type="compositionally biased region" description="Basic and acidic residues" evidence="1">
    <location>
        <begin position="39"/>
        <end position="48"/>
    </location>
</feature>
<dbReference type="EMBL" id="FOQH01000004">
    <property type="protein sequence ID" value="SFI13131.1"/>
    <property type="molecule type" value="Genomic_DNA"/>
</dbReference>
<dbReference type="InterPro" id="IPR002625">
    <property type="entry name" value="Smr_dom"/>
</dbReference>
<dbReference type="Proteomes" id="UP000199377">
    <property type="component" value="Unassembled WGS sequence"/>
</dbReference>
<keyword evidence="3" id="KW-0255">Endonuclease</keyword>
<gene>
    <name evidence="3" type="ORF">SAMN05216258_104425</name>
</gene>
<organism evidence="3 4">
    <name type="scientific">Albimonas pacifica</name>
    <dbReference type="NCBI Taxonomy" id="1114924"/>
    <lineage>
        <taxon>Bacteria</taxon>
        <taxon>Pseudomonadati</taxon>
        <taxon>Pseudomonadota</taxon>
        <taxon>Alphaproteobacteria</taxon>
        <taxon>Rhodobacterales</taxon>
        <taxon>Paracoccaceae</taxon>
        <taxon>Albimonas</taxon>
    </lineage>
</organism>
<dbReference type="STRING" id="1114924.SAMN05216258_104425"/>